<feature type="binding site" evidence="8">
    <location>
        <begin position="327"/>
        <end position="331"/>
    </location>
    <ligand>
        <name>ATP</name>
        <dbReference type="ChEBI" id="CHEBI:30616"/>
    </ligand>
</feature>
<evidence type="ECO:0000256" key="6">
    <source>
        <dbReference type="ARBA" id="ARBA00022840"/>
    </source>
</evidence>
<keyword evidence="5 8" id="KW-0418">Kinase</keyword>
<comment type="caution">
    <text evidence="10">The sequence shown here is derived from an EMBL/GenBank/DDBJ whole genome shotgun (WGS) entry which is preliminary data.</text>
</comment>
<dbReference type="Gene3D" id="3.30.420.40">
    <property type="match status" value="2"/>
</dbReference>
<comment type="catalytic activity">
    <reaction evidence="8">
        <text>acetate + ATP = acetyl phosphate + ADP</text>
        <dbReference type="Rhea" id="RHEA:11352"/>
        <dbReference type="ChEBI" id="CHEBI:22191"/>
        <dbReference type="ChEBI" id="CHEBI:30089"/>
        <dbReference type="ChEBI" id="CHEBI:30616"/>
        <dbReference type="ChEBI" id="CHEBI:456216"/>
        <dbReference type="EC" id="2.7.2.1"/>
    </reaction>
</comment>
<feature type="binding site" evidence="8">
    <location>
        <begin position="282"/>
        <end position="284"/>
    </location>
    <ligand>
        <name>ATP</name>
        <dbReference type="ChEBI" id="CHEBI:30616"/>
    </ligand>
</feature>
<dbReference type="GO" id="GO:0005829">
    <property type="term" value="C:cytosol"/>
    <property type="evidence" value="ECO:0007669"/>
    <property type="project" value="TreeGrafter"/>
</dbReference>
<evidence type="ECO:0000256" key="2">
    <source>
        <dbReference type="ARBA" id="ARBA00022679"/>
    </source>
</evidence>
<dbReference type="GO" id="GO:0000287">
    <property type="term" value="F:magnesium ion binding"/>
    <property type="evidence" value="ECO:0007669"/>
    <property type="project" value="UniProtKB-UniRule"/>
</dbReference>
<dbReference type="GO" id="GO:0006083">
    <property type="term" value="P:acetate metabolic process"/>
    <property type="evidence" value="ECO:0007669"/>
    <property type="project" value="TreeGrafter"/>
</dbReference>
<evidence type="ECO:0000313" key="10">
    <source>
        <dbReference type="EMBL" id="PMS36682.1"/>
    </source>
</evidence>
<dbReference type="NCBIfam" id="NF005462">
    <property type="entry name" value="PRK07058.1"/>
    <property type="match status" value="1"/>
</dbReference>
<dbReference type="PANTHER" id="PTHR21060">
    <property type="entry name" value="ACETATE KINASE"/>
    <property type="match status" value="1"/>
</dbReference>
<dbReference type="AlphaFoldDB" id="A0A2N7X559"/>
<feature type="binding site" evidence="8">
    <location>
        <position position="378"/>
    </location>
    <ligand>
        <name>Mg(2+)</name>
        <dbReference type="ChEBI" id="CHEBI:18420"/>
    </ligand>
</feature>
<keyword evidence="7 8" id="KW-0460">Magnesium</keyword>
<evidence type="ECO:0000256" key="3">
    <source>
        <dbReference type="ARBA" id="ARBA00022723"/>
    </source>
</evidence>
<dbReference type="GO" id="GO:0005524">
    <property type="term" value="F:ATP binding"/>
    <property type="evidence" value="ECO:0007669"/>
    <property type="project" value="UniProtKB-KW"/>
</dbReference>
<keyword evidence="6 8" id="KW-0067">ATP-binding</keyword>
<evidence type="ECO:0000256" key="5">
    <source>
        <dbReference type="ARBA" id="ARBA00022777"/>
    </source>
</evidence>
<dbReference type="PANTHER" id="PTHR21060:SF21">
    <property type="entry name" value="ACETATE KINASE"/>
    <property type="match status" value="1"/>
</dbReference>
<protein>
    <recommendedName>
        <fullName evidence="8">Acetate kinase</fullName>
        <ecNumber evidence="8">2.7.2.1</ecNumber>
    </recommendedName>
    <alternativeName>
        <fullName evidence="8">Acetokinase</fullName>
    </alternativeName>
</protein>
<dbReference type="RefSeq" id="WP_102606921.1">
    <property type="nucleotide sequence ID" value="NZ_PNYC01000006.1"/>
</dbReference>
<keyword evidence="11" id="KW-1185">Reference proteome</keyword>
<gene>
    <name evidence="8" type="primary">ackA</name>
    <name evidence="10" type="ORF">C0Z20_11330</name>
</gene>
<comment type="pathway">
    <text evidence="8">Metabolic intermediate biosynthesis; acetyl-CoA biosynthesis; acetyl-CoA from acetate: step 1/2.</text>
</comment>
<dbReference type="PRINTS" id="PR00471">
    <property type="entry name" value="ACETATEKNASE"/>
</dbReference>
<dbReference type="InterPro" id="IPR000890">
    <property type="entry name" value="Aliphatic_acid_kin_short-chain"/>
</dbReference>
<dbReference type="Pfam" id="PF00871">
    <property type="entry name" value="Acetate_kinase"/>
    <property type="match status" value="1"/>
</dbReference>
<name>A0A2N7X559_9BURK</name>
<comment type="subunit">
    <text evidence="8">Homodimer.</text>
</comment>
<dbReference type="HAMAP" id="MF_00020">
    <property type="entry name" value="Acetate_kinase"/>
    <property type="match status" value="1"/>
</dbReference>
<dbReference type="InterPro" id="IPR004372">
    <property type="entry name" value="Ac/propionate_kinase"/>
</dbReference>
<evidence type="ECO:0000256" key="1">
    <source>
        <dbReference type="ARBA" id="ARBA00022490"/>
    </source>
</evidence>
<dbReference type="NCBIfam" id="TIGR00016">
    <property type="entry name" value="ackA"/>
    <property type="match status" value="1"/>
</dbReference>
<keyword evidence="2 8" id="KW-0808">Transferase</keyword>
<comment type="function">
    <text evidence="8">Catalyzes the formation of acetyl phosphate from acetate and ATP. Can also catalyze the reverse reaction.</text>
</comment>
<comment type="subcellular location">
    <subcellularLocation>
        <location evidence="8">Cytoplasm</location>
    </subcellularLocation>
</comment>
<feature type="binding site" evidence="8">
    <location>
        <position position="17"/>
    </location>
    <ligand>
        <name>ATP</name>
        <dbReference type="ChEBI" id="CHEBI:30616"/>
    </ligand>
</feature>
<dbReference type="GO" id="GO:0006085">
    <property type="term" value="P:acetyl-CoA biosynthetic process"/>
    <property type="evidence" value="ECO:0007669"/>
    <property type="project" value="UniProtKB-UniRule"/>
</dbReference>
<accession>A0A2N7X559</accession>
<dbReference type="EC" id="2.7.2.1" evidence="8"/>
<evidence type="ECO:0000256" key="9">
    <source>
        <dbReference type="RuleBase" id="RU003835"/>
    </source>
</evidence>
<sequence length="400" mass="43042">MSAPLLLTFNPGSSTIKLGLFRVTDGVPVRCGAGSIDFGRVPLALEISNAGQSATIELSASLTEDLHEAIDETLDWLSTHFAFNDLASVGHRVVHGGDRFSGPVAIDRETLAAIEALTPLAPLHQPESVRLIRAIRELRPHLLQVASFDTAFHRTQADIVRRFAIPRHYFDEGIKRYGFHGLSYQYIATRLAREFPKLAAGKVIVAHLGAGASLCALDACVSRDTSMGFSTLDGVPMATRCGSLDPGVVLHLLERRGLSPREIEDILYRQSGLLGLSGTSADMRELNACGLPHAREAIDLFSLRTAGEIARLTATLGGLDGLVFTAGIGEHQPDVRASVCEHLQWLGVDLNARLNEDNARIISNEGTPVTVLVLATDEESVIARETASVHRCGERLPAGV</sequence>
<keyword evidence="4 8" id="KW-0547">Nucleotide-binding</keyword>
<feature type="binding site" evidence="8">
    <location>
        <position position="92"/>
    </location>
    <ligand>
        <name>substrate</name>
    </ligand>
</feature>
<comment type="cofactor">
    <cofactor evidence="8">
        <name>Mg(2+)</name>
        <dbReference type="ChEBI" id="CHEBI:18420"/>
    </cofactor>
    <cofactor evidence="8">
        <name>Mn(2+)</name>
        <dbReference type="ChEBI" id="CHEBI:29035"/>
    </cofactor>
    <text evidence="8">Mg(2+). Can also accept Mn(2+).</text>
</comment>
<dbReference type="SUPFAM" id="SSF53067">
    <property type="entry name" value="Actin-like ATPase domain"/>
    <property type="match status" value="2"/>
</dbReference>
<evidence type="ECO:0000256" key="7">
    <source>
        <dbReference type="ARBA" id="ARBA00022842"/>
    </source>
</evidence>
<dbReference type="UniPathway" id="UPA00340">
    <property type="reaction ID" value="UER00458"/>
</dbReference>
<dbReference type="PIRSF" id="PIRSF000722">
    <property type="entry name" value="Acetate_prop_kin"/>
    <property type="match status" value="1"/>
</dbReference>
<dbReference type="GO" id="GO:0008776">
    <property type="term" value="F:acetate kinase activity"/>
    <property type="evidence" value="ECO:0007669"/>
    <property type="project" value="UniProtKB-UniRule"/>
</dbReference>
<dbReference type="EMBL" id="PNYC01000006">
    <property type="protein sequence ID" value="PMS36682.1"/>
    <property type="molecule type" value="Genomic_DNA"/>
</dbReference>
<dbReference type="InterPro" id="IPR043129">
    <property type="entry name" value="ATPase_NBD"/>
</dbReference>
<evidence type="ECO:0000313" key="11">
    <source>
        <dbReference type="Proteomes" id="UP000235777"/>
    </source>
</evidence>
<feature type="site" description="Transition state stabilizer" evidence="8">
    <location>
        <position position="240"/>
    </location>
</feature>
<keyword evidence="1 8" id="KW-0963">Cytoplasm</keyword>
<comment type="similarity">
    <text evidence="8 9">Belongs to the acetokinase family.</text>
</comment>
<reference evidence="10 11" key="1">
    <citation type="submission" date="2018-01" db="EMBL/GenBank/DDBJ databases">
        <title>Whole genome analyses suggest that Burkholderia sensu lato contains two further novel genera in the rhizoxinica-symbiotica group Mycetohabitans gen. nov., and Trinickia gen. nov.: implications for the evolution of diazotrophy and nodulation in the Burkholderiaceae.</title>
        <authorList>
            <person name="Estrada-de los Santos P."/>
            <person name="Palmer M."/>
            <person name="Chavez-Ramirez B."/>
            <person name="Beukes C."/>
            <person name="Steenkamp E.T."/>
            <person name="Hirsch A.M."/>
            <person name="Manyaka P."/>
            <person name="Maluk M."/>
            <person name="Lafos M."/>
            <person name="Crook M."/>
            <person name="Gross E."/>
            <person name="Simon M.F."/>
            <person name="Bueno dos Reis Junior F."/>
            <person name="Poole P.S."/>
            <person name="Venter S.N."/>
            <person name="James E.K."/>
        </authorList>
    </citation>
    <scope>NUCLEOTIDE SEQUENCE [LARGE SCALE GENOMIC DNA]</scope>
    <source>
        <strain evidence="10 11">JPY 581</strain>
    </source>
</reference>
<proteinExistence type="inferred from homology"/>
<feature type="binding site" evidence="8">
    <location>
        <position position="10"/>
    </location>
    <ligand>
        <name>Mg(2+)</name>
        <dbReference type="ChEBI" id="CHEBI:18420"/>
    </ligand>
</feature>
<dbReference type="Proteomes" id="UP000235777">
    <property type="component" value="Unassembled WGS sequence"/>
</dbReference>
<feature type="binding site" evidence="8">
    <location>
        <begin position="207"/>
        <end position="211"/>
    </location>
    <ligand>
        <name>ATP</name>
        <dbReference type="ChEBI" id="CHEBI:30616"/>
    </ligand>
</feature>
<feature type="site" description="Transition state stabilizer" evidence="8">
    <location>
        <position position="180"/>
    </location>
</feature>
<feature type="active site" description="Proton donor/acceptor" evidence="8">
    <location>
        <position position="149"/>
    </location>
</feature>
<organism evidence="10 11">
    <name type="scientific">Trinickia symbiotica</name>
    <dbReference type="NCBI Taxonomy" id="863227"/>
    <lineage>
        <taxon>Bacteria</taxon>
        <taxon>Pseudomonadati</taxon>
        <taxon>Pseudomonadota</taxon>
        <taxon>Betaproteobacteria</taxon>
        <taxon>Burkholderiales</taxon>
        <taxon>Burkholderiaceae</taxon>
        <taxon>Trinickia</taxon>
    </lineage>
</organism>
<evidence type="ECO:0000256" key="8">
    <source>
        <dbReference type="HAMAP-Rule" id="MF_00020"/>
    </source>
</evidence>
<keyword evidence="3 8" id="KW-0479">Metal-binding</keyword>
<evidence type="ECO:0000256" key="4">
    <source>
        <dbReference type="ARBA" id="ARBA00022741"/>
    </source>
</evidence>